<keyword evidence="4" id="KW-1185">Reference proteome</keyword>
<protein>
    <submittedName>
        <fullName evidence="3">HlyD family efflux transporter periplasmic adaptor subunit</fullName>
    </submittedName>
</protein>
<organism evidence="3 4">
    <name type="scientific">Rhizobium grahamii</name>
    <dbReference type="NCBI Taxonomy" id="1120045"/>
    <lineage>
        <taxon>Bacteria</taxon>
        <taxon>Pseudomonadati</taxon>
        <taxon>Pseudomonadota</taxon>
        <taxon>Alphaproteobacteria</taxon>
        <taxon>Hyphomicrobiales</taxon>
        <taxon>Rhizobiaceae</taxon>
        <taxon>Rhizobium/Agrobacterium group</taxon>
        <taxon>Rhizobium</taxon>
    </lineage>
</organism>
<sequence>MNVVSFEADTQRQHQRYKLPLKCIIDGYRYSCLDWSVGGVGVATGRTVFPQFETFPIELEFPFGDIVISMKVNAQIRYSDANKGRTGLQYVSPTESNLRFFRYVRDCYLTGDLVAANEVLDFSSRMIDTKARKKDAAPPAKAPAEKVKATVVQSLRIVATAAAGVALLVFLGASLYQKLWTFRAEESLVAIDASAVVAPTDGMLTNIVKSGAVKAGDPVATILPSANGRSVTVFSRCDCVVQEAQADVDTQVRAGQPLLSLSMHDAKPHVVAMVDYGQALRLYKGADVVVDLPQGGRLSDAQIRELPKISGADLASGRKFPVNIDVDGADLNAIVGAPVTVRFVQAPWTGASPSVDPKRIVTSVPAENRSRPGSEG</sequence>
<gene>
    <name evidence="3" type="ORF">FZ934_26055</name>
</gene>
<keyword evidence="2" id="KW-0812">Transmembrane</keyword>
<dbReference type="AlphaFoldDB" id="A0A5Q0CFM6"/>
<keyword evidence="2" id="KW-0472">Membrane</keyword>
<feature type="region of interest" description="Disordered" evidence="1">
    <location>
        <begin position="352"/>
        <end position="376"/>
    </location>
</feature>
<evidence type="ECO:0000313" key="4">
    <source>
        <dbReference type="Proteomes" id="UP000326881"/>
    </source>
</evidence>
<dbReference type="Gene3D" id="2.40.50.100">
    <property type="match status" value="1"/>
</dbReference>
<dbReference type="Proteomes" id="UP000326881">
    <property type="component" value="Plasmid unnamed"/>
</dbReference>
<evidence type="ECO:0000313" key="3">
    <source>
        <dbReference type="EMBL" id="QFY64132.1"/>
    </source>
</evidence>
<proteinExistence type="predicted"/>
<dbReference type="Gene3D" id="2.40.10.220">
    <property type="entry name" value="predicted glycosyltransferase like domains"/>
    <property type="match status" value="1"/>
</dbReference>
<dbReference type="EMBL" id="CP043499">
    <property type="protein sequence ID" value="QFY64132.1"/>
    <property type="molecule type" value="Genomic_DNA"/>
</dbReference>
<evidence type="ECO:0000256" key="1">
    <source>
        <dbReference type="SAM" id="MobiDB-lite"/>
    </source>
</evidence>
<accession>A0A5Q0CFM6</accession>
<keyword evidence="3" id="KW-0614">Plasmid</keyword>
<feature type="transmembrane region" description="Helical" evidence="2">
    <location>
        <begin position="157"/>
        <end position="176"/>
    </location>
</feature>
<dbReference type="OrthoDB" id="8351399at2"/>
<name>A0A5Q0CFM6_9HYPH</name>
<evidence type="ECO:0000256" key="2">
    <source>
        <dbReference type="SAM" id="Phobius"/>
    </source>
</evidence>
<geneLocation type="plasmid" evidence="3 4">
    <name>unnamed</name>
</geneLocation>
<keyword evidence="2" id="KW-1133">Transmembrane helix</keyword>
<dbReference type="KEGG" id="rgr:FZ934_26055"/>
<reference evidence="3 4" key="1">
    <citation type="submission" date="2019-08" db="EMBL/GenBank/DDBJ databases">
        <title>Prosopis cineraria nodule microbiome.</title>
        <authorList>
            <person name="Ali R."/>
            <person name="Chaluvadi S.R."/>
            <person name="Wang X."/>
        </authorList>
    </citation>
    <scope>NUCLEOTIDE SEQUENCE [LARGE SCALE GENOMIC DNA]</scope>
    <source>
        <strain evidence="3 4">BG7</strain>
        <plasmid evidence="3 4">unnamed</plasmid>
    </source>
</reference>